<keyword evidence="2" id="KW-1185">Reference proteome</keyword>
<comment type="caution">
    <text evidence="1">The sequence shown here is derived from an EMBL/GenBank/DDBJ whole genome shotgun (WGS) entry which is preliminary data.</text>
</comment>
<dbReference type="EMBL" id="CM004391">
    <property type="protein sequence ID" value="KAG8653383.1"/>
    <property type="molecule type" value="Genomic_DNA"/>
</dbReference>
<gene>
    <name evidence="1" type="ORF">MANES_05G014750v8</name>
</gene>
<accession>A0ACB7HKZ0</accession>
<organism evidence="1 2">
    <name type="scientific">Manihot esculenta</name>
    <name type="common">Cassava</name>
    <name type="synonym">Jatropha manihot</name>
    <dbReference type="NCBI Taxonomy" id="3983"/>
    <lineage>
        <taxon>Eukaryota</taxon>
        <taxon>Viridiplantae</taxon>
        <taxon>Streptophyta</taxon>
        <taxon>Embryophyta</taxon>
        <taxon>Tracheophyta</taxon>
        <taxon>Spermatophyta</taxon>
        <taxon>Magnoliopsida</taxon>
        <taxon>eudicotyledons</taxon>
        <taxon>Gunneridae</taxon>
        <taxon>Pentapetalae</taxon>
        <taxon>rosids</taxon>
        <taxon>fabids</taxon>
        <taxon>Malpighiales</taxon>
        <taxon>Euphorbiaceae</taxon>
        <taxon>Crotonoideae</taxon>
        <taxon>Manihoteae</taxon>
        <taxon>Manihot</taxon>
    </lineage>
</organism>
<reference evidence="2" key="1">
    <citation type="journal article" date="2016" name="Nat. Biotechnol.">
        <title>Sequencing wild and cultivated cassava and related species reveals extensive interspecific hybridization and genetic diversity.</title>
        <authorList>
            <person name="Bredeson J.V."/>
            <person name="Lyons J.B."/>
            <person name="Prochnik S.E."/>
            <person name="Wu G.A."/>
            <person name="Ha C.M."/>
            <person name="Edsinger-Gonzales E."/>
            <person name="Grimwood J."/>
            <person name="Schmutz J."/>
            <person name="Rabbi I.Y."/>
            <person name="Egesi C."/>
            <person name="Nauluvula P."/>
            <person name="Lebot V."/>
            <person name="Ndunguru J."/>
            <person name="Mkamilo G."/>
            <person name="Bart R.S."/>
            <person name="Setter T.L."/>
            <person name="Gleadow R.M."/>
            <person name="Kulakow P."/>
            <person name="Ferguson M.E."/>
            <person name="Rounsley S."/>
            <person name="Rokhsar D.S."/>
        </authorList>
    </citation>
    <scope>NUCLEOTIDE SEQUENCE [LARGE SCALE GENOMIC DNA]</scope>
    <source>
        <strain evidence="2">cv. AM560-2</strain>
    </source>
</reference>
<evidence type="ECO:0000313" key="2">
    <source>
        <dbReference type="Proteomes" id="UP000091857"/>
    </source>
</evidence>
<protein>
    <submittedName>
        <fullName evidence="1">Uncharacterized protein</fullName>
    </submittedName>
</protein>
<proteinExistence type="predicted"/>
<sequence length="525" mass="59279">MAGPMQSAPPNLPVGWRFHPTDFELLDPYLKNKRLGHLAHCFYIGEFELCNFNPSDLLPESSDEECYFFCRPEHYLENGRRKTKRKARTGFWKGTGKTISVTNKDDNEEIGTRKILVYHDPNRTKWVIHEYAFTAKLNLPFKGDFVLCKLHVNKKQTGNKKSTKIQPSSKNKKANQKLKDIKLGCKKGKPSKKARMDLSDCNAASASTFENQNLMTSSAYGEGEPHNHMTSDCENQNPNKMVAIPTHEVGDFGYQKDSNFSYGNPYDMSAFSTYNKGQESLSMTQTPYGIHNVSTCNKVETSCLLASHLEYQNPNEISIISSNEKCTPVCQWASGVEDQHPYEITTVSADNKDETSSLMDFQFETQNPLKMNFKSSYDNGIPTNPGILDFGSQNPSMNSNISVSEEGEWNHLIGVPSYFENQNQYENTDNSIPGNYWSTCIASYIQDTTFQDVEFQHNTQDMSIFEGHMINHSLDSLLGEYSFSENEIFTRDEQEDTGCSALQQPIHNKENPCHSGFGASVSTST</sequence>
<dbReference type="Proteomes" id="UP000091857">
    <property type="component" value="Chromosome 5"/>
</dbReference>
<evidence type="ECO:0000313" key="1">
    <source>
        <dbReference type="EMBL" id="KAG8653383.1"/>
    </source>
</evidence>
<name>A0ACB7HKZ0_MANES</name>